<comment type="caution">
    <text evidence="3">The sequence shown here is derived from an EMBL/GenBank/DDBJ whole genome shotgun (WGS) entry which is preliminary data.</text>
</comment>
<reference evidence="3" key="1">
    <citation type="journal article" date="2021" name="PeerJ">
        <title>Extensive microbial diversity within the chicken gut microbiome revealed by metagenomics and culture.</title>
        <authorList>
            <person name="Gilroy R."/>
            <person name="Ravi A."/>
            <person name="Getino M."/>
            <person name="Pursley I."/>
            <person name="Horton D.L."/>
            <person name="Alikhan N.F."/>
            <person name="Baker D."/>
            <person name="Gharbi K."/>
            <person name="Hall N."/>
            <person name="Watson M."/>
            <person name="Adriaenssens E.M."/>
            <person name="Foster-Nyarko E."/>
            <person name="Jarju S."/>
            <person name="Secka A."/>
            <person name="Antonio M."/>
            <person name="Oren A."/>
            <person name="Chaudhuri R.R."/>
            <person name="La Ragione R."/>
            <person name="Hildebrand F."/>
            <person name="Pallen M.J."/>
        </authorList>
    </citation>
    <scope>NUCLEOTIDE SEQUENCE</scope>
    <source>
        <strain evidence="3">5032</strain>
    </source>
</reference>
<feature type="domain" description="TNase-like" evidence="2">
    <location>
        <begin position="23"/>
        <end position="151"/>
    </location>
</feature>
<evidence type="ECO:0000313" key="3">
    <source>
        <dbReference type="EMBL" id="HJA80036.1"/>
    </source>
</evidence>
<dbReference type="SUPFAM" id="SSF50199">
    <property type="entry name" value="Staphylococcal nuclease"/>
    <property type="match status" value="1"/>
</dbReference>
<organism evidence="3 4">
    <name type="scientific">Candidatus Desulfovibrio intestinavium</name>
    <dbReference type="NCBI Taxonomy" id="2838534"/>
    <lineage>
        <taxon>Bacteria</taxon>
        <taxon>Pseudomonadati</taxon>
        <taxon>Thermodesulfobacteriota</taxon>
        <taxon>Desulfovibrionia</taxon>
        <taxon>Desulfovibrionales</taxon>
        <taxon>Desulfovibrionaceae</taxon>
        <taxon>Desulfovibrio</taxon>
    </lineage>
</organism>
<evidence type="ECO:0000256" key="1">
    <source>
        <dbReference type="SAM" id="SignalP"/>
    </source>
</evidence>
<dbReference type="AlphaFoldDB" id="A0A9D2HNQ0"/>
<evidence type="ECO:0000259" key="2">
    <source>
        <dbReference type="PROSITE" id="PS50830"/>
    </source>
</evidence>
<dbReference type="Gene3D" id="2.40.50.90">
    <property type="match status" value="1"/>
</dbReference>
<feature type="chain" id="PRO_5039214117" evidence="1">
    <location>
        <begin position="25"/>
        <end position="162"/>
    </location>
</feature>
<evidence type="ECO:0000313" key="4">
    <source>
        <dbReference type="Proteomes" id="UP000823821"/>
    </source>
</evidence>
<dbReference type="InterPro" id="IPR016071">
    <property type="entry name" value="Staphylococal_nuclease_OB-fold"/>
</dbReference>
<dbReference type="PROSITE" id="PS50830">
    <property type="entry name" value="TNASE_3"/>
    <property type="match status" value="1"/>
</dbReference>
<dbReference type="Proteomes" id="UP000823821">
    <property type="component" value="Unassembled WGS sequence"/>
</dbReference>
<dbReference type="Pfam" id="PF00565">
    <property type="entry name" value="SNase"/>
    <property type="match status" value="1"/>
</dbReference>
<name>A0A9D2HNQ0_9BACT</name>
<sequence>MYPVMRIFALLLVLSLAVAEPAQAFVAYVRAVEDSDCVSVTRSRNGKGEAEIYYFYGIAAPRGRQPMAVDAKALVRRLLKPGTRITVQSPLEDDRGRQRALVYVEDTSLSWALLSAGLAWVDRQNCKAMFCPRWYRVEQEAAAAGKGIWGLGLNSMPWQWQE</sequence>
<dbReference type="InterPro" id="IPR035437">
    <property type="entry name" value="SNase_OB-fold_sf"/>
</dbReference>
<gene>
    <name evidence="3" type="ORF">H9784_10820</name>
</gene>
<keyword evidence="1" id="KW-0732">Signal</keyword>
<feature type="signal peptide" evidence="1">
    <location>
        <begin position="1"/>
        <end position="24"/>
    </location>
</feature>
<proteinExistence type="predicted"/>
<protein>
    <submittedName>
        <fullName evidence="3">Thermonuclease family protein</fullName>
    </submittedName>
</protein>
<dbReference type="SMART" id="SM00318">
    <property type="entry name" value="SNc"/>
    <property type="match status" value="1"/>
</dbReference>
<reference evidence="3" key="2">
    <citation type="submission" date="2021-04" db="EMBL/GenBank/DDBJ databases">
        <authorList>
            <person name="Gilroy R."/>
        </authorList>
    </citation>
    <scope>NUCLEOTIDE SEQUENCE</scope>
    <source>
        <strain evidence="3">5032</strain>
    </source>
</reference>
<dbReference type="EMBL" id="DWZD01000053">
    <property type="protein sequence ID" value="HJA80036.1"/>
    <property type="molecule type" value="Genomic_DNA"/>
</dbReference>
<accession>A0A9D2HNQ0</accession>